<dbReference type="GO" id="GO:0030145">
    <property type="term" value="F:manganese ion binding"/>
    <property type="evidence" value="ECO:0007669"/>
    <property type="project" value="InterPro"/>
</dbReference>
<dbReference type="GO" id="GO:0048046">
    <property type="term" value="C:apoplast"/>
    <property type="evidence" value="ECO:0007669"/>
    <property type="project" value="UniProtKB-SubCell"/>
</dbReference>
<keyword evidence="12" id="KW-1185">Reference proteome</keyword>
<keyword evidence="4" id="KW-0964">Secreted</keyword>
<organism evidence="11 12">
    <name type="scientific">Rhododendron simsii</name>
    <name type="common">Sims's rhododendron</name>
    <dbReference type="NCBI Taxonomy" id="118357"/>
    <lineage>
        <taxon>Eukaryota</taxon>
        <taxon>Viridiplantae</taxon>
        <taxon>Streptophyta</taxon>
        <taxon>Embryophyta</taxon>
        <taxon>Tracheophyta</taxon>
        <taxon>Spermatophyta</taxon>
        <taxon>Magnoliopsida</taxon>
        <taxon>eudicotyledons</taxon>
        <taxon>Gunneridae</taxon>
        <taxon>Pentapetalae</taxon>
        <taxon>asterids</taxon>
        <taxon>Ericales</taxon>
        <taxon>Ericaceae</taxon>
        <taxon>Ericoideae</taxon>
        <taxon>Rhodoreae</taxon>
        <taxon>Rhododendron</taxon>
    </lineage>
</organism>
<reference evidence="11" key="1">
    <citation type="submission" date="2019-11" db="EMBL/GenBank/DDBJ databases">
        <authorList>
            <person name="Liu Y."/>
            <person name="Hou J."/>
            <person name="Li T.-Q."/>
            <person name="Guan C.-H."/>
            <person name="Wu X."/>
            <person name="Wu H.-Z."/>
            <person name="Ling F."/>
            <person name="Zhang R."/>
            <person name="Shi X.-G."/>
            <person name="Ren J.-P."/>
            <person name="Chen E.-F."/>
            <person name="Sun J.-M."/>
        </authorList>
    </citation>
    <scope>NUCLEOTIDE SEQUENCE</scope>
    <source>
        <strain evidence="11">Adult_tree_wgs_1</strain>
        <tissue evidence="11">Leaves</tissue>
    </source>
</reference>
<proteinExistence type="inferred from homology"/>
<dbReference type="AlphaFoldDB" id="A0A834G7P4"/>
<comment type="subcellular location">
    <subcellularLocation>
        <location evidence="1">Secreted</location>
        <location evidence="1">Extracellular space</location>
        <location evidence="1">Apoplast</location>
    </subcellularLocation>
</comment>
<dbReference type="EMBL" id="WJXA01000013">
    <property type="protein sequence ID" value="KAF7121518.1"/>
    <property type="molecule type" value="Genomic_DNA"/>
</dbReference>
<evidence type="ECO:0000256" key="3">
    <source>
        <dbReference type="ARBA" id="ARBA00022523"/>
    </source>
</evidence>
<dbReference type="CDD" id="cd02241">
    <property type="entry name" value="cupin_OxOx"/>
    <property type="match status" value="2"/>
</dbReference>
<evidence type="ECO:0000256" key="2">
    <source>
        <dbReference type="ARBA" id="ARBA00007456"/>
    </source>
</evidence>
<dbReference type="InterPro" id="IPR019780">
    <property type="entry name" value="Germin_Mn-BS"/>
</dbReference>
<feature type="coiled-coil region" evidence="8">
    <location>
        <begin position="568"/>
        <end position="595"/>
    </location>
</feature>
<dbReference type="SUPFAM" id="SSF51182">
    <property type="entry name" value="RmlC-like cupins"/>
    <property type="match status" value="2"/>
</dbReference>
<comment type="similarity">
    <text evidence="2">Belongs to the germin family.</text>
</comment>
<evidence type="ECO:0000313" key="11">
    <source>
        <dbReference type="EMBL" id="KAF7121518.1"/>
    </source>
</evidence>
<dbReference type="InterPro" id="IPR006045">
    <property type="entry name" value="Cupin_1"/>
</dbReference>
<comment type="caution">
    <text evidence="11">The sequence shown here is derived from an EMBL/GenBank/DDBJ whole genome shotgun (WGS) entry which is preliminary data.</text>
</comment>
<keyword evidence="8" id="KW-0175">Coiled coil</keyword>
<name>A0A834G7P4_RHOSS</name>
<dbReference type="FunFam" id="2.60.120.10:FF:000005">
    <property type="entry name" value="Germin-like protein subfamily 1 member 8"/>
    <property type="match status" value="1"/>
</dbReference>
<gene>
    <name evidence="11" type="ORF">RHSIM_Rhsim13G0122700</name>
</gene>
<feature type="domain" description="Cupin type-1" evidence="10">
    <location>
        <begin position="6"/>
        <end position="150"/>
    </location>
</feature>
<dbReference type="InterPro" id="IPR001929">
    <property type="entry name" value="Germin"/>
</dbReference>
<dbReference type="Pfam" id="PF00190">
    <property type="entry name" value="Cupin_1"/>
    <property type="match status" value="2"/>
</dbReference>
<evidence type="ECO:0000256" key="7">
    <source>
        <dbReference type="ARBA" id="ARBA00023211"/>
    </source>
</evidence>
<feature type="region of interest" description="Disordered" evidence="9">
    <location>
        <begin position="537"/>
        <end position="559"/>
    </location>
</feature>
<dbReference type="OrthoDB" id="1921208at2759"/>
<evidence type="ECO:0000256" key="8">
    <source>
        <dbReference type="SAM" id="Coils"/>
    </source>
</evidence>
<dbReference type="Proteomes" id="UP000626092">
    <property type="component" value="Unassembled WGS sequence"/>
</dbReference>
<dbReference type="PROSITE" id="PS00725">
    <property type="entry name" value="GERMIN"/>
    <property type="match status" value="2"/>
</dbReference>
<evidence type="ECO:0000256" key="1">
    <source>
        <dbReference type="ARBA" id="ARBA00004271"/>
    </source>
</evidence>
<keyword evidence="6" id="KW-1015">Disulfide bond</keyword>
<evidence type="ECO:0000256" key="5">
    <source>
        <dbReference type="ARBA" id="ARBA00022723"/>
    </source>
</evidence>
<dbReference type="Gene3D" id="2.60.120.10">
    <property type="entry name" value="Jelly Rolls"/>
    <property type="match status" value="2"/>
</dbReference>
<keyword evidence="3" id="KW-0052">Apoplast</keyword>
<evidence type="ECO:0000256" key="6">
    <source>
        <dbReference type="ARBA" id="ARBA00023157"/>
    </source>
</evidence>
<keyword evidence="5" id="KW-0479">Metal-binding</keyword>
<dbReference type="FunFam" id="2.60.120.10:FF:000333">
    <property type="entry name" value="Germin-like protein subfamily 3 member 1"/>
    <property type="match status" value="1"/>
</dbReference>
<evidence type="ECO:0000256" key="9">
    <source>
        <dbReference type="SAM" id="MobiDB-lite"/>
    </source>
</evidence>
<dbReference type="SMART" id="SM00835">
    <property type="entry name" value="Cupin_1"/>
    <property type="match status" value="2"/>
</dbReference>
<keyword evidence="7" id="KW-0464">Manganese</keyword>
<dbReference type="PANTHER" id="PTHR31238">
    <property type="entry name" value="GERMIN-LIKE PROTEIN SUBFAMILY 3 MEMBER 3"/>
    <property type="match status" value="1"/>
</dbReference>
<evidence type="ECO:0000256" key="4">
    <source>
        <dbReference type="ARBA" id="ARBA00022525"/>
    </source>
</evidence>
<protein>
    <recommendedName>
        <fullName evidence="10">Cupin type-1 domain-containing protein</fullName>
    </recommendedName>
</protein>
<evidence type="ECO:0000313" key="12">
    <source>
        <dbReference type="Proteomes" id="UP000626092"/>
    </source>
</evidence>
<feature type="domain" description="Cupin type-1" evidence="10">
    <location>
        <begin position="325"/>
        <end position="475"/>
    </location>
</feature>
<dbReference type="InterPro" id="IPR014710">
    <property type="entry name" value="RmlC-like_jellyroll"/>
</dbReference>
<dbReference type="PRINTS" id="PR00325">
    <property type="entry name" value="GERMIN"/>
</dbReference>
<accession>A0A834G7P4</accession>
<sequence length="601" mass="64157">MIGNTSNAFGSHDSYIRNACSCLGSTHLASRWLAHIDFAPLGINPPHAHPWASEISTVLKGKLEVGFVTSNPANIRLTKKVHHKGDVFVFPGGLEHFQRNIGHGNAVALASLSSQNPGVITIANAVFGSKPAISSDVFAKAFQVDENVIASIYRVLPFRDLDVEDRGPSTSSSSTEFVRGVQLGFTCALWCLIDGLVVVRKVGKQRSAHLEHDPKMLLKFRMELQGLKTMDGDDPPRIGTRLESFVVARQCGLGDCSGGGSSGHKLSTVAGLVDQGFLAVTCSIALADETPLQDFCVADLNSPVFVNGFACKDPKLVELDDFFFSGLSKAGNTSNALGSEVTHGFVTNFPALNTLGIGMARIDFAPHGLNPPHYHPRASEILTVIEGSLLAGFVTSNPENRLFAKVLQKGESVVYPEALLHFQQNVGNGNAVALAVFNSQNPDVNTIANSVFGSNPAISSDILAKAFHVSKSVIDDIKSKAARVTVSLLIFVLAARKNTAVAKNSDNTSVGAMTRSKAKATDIDANQGVVSKVNPAKVSYNKRRGSSPSSPKRSESPIHSNASYSMAMQAMTTDAVTMEEQLATMERAIEKLTKTVEDKDL</sequence>
<evidence type="ECO:0000259" key="10">
    <source>
        <dbReference type="SMART" id="SM00835"/>
    </source>
</evidence>
<dbReference type="InterPro" id="IPR011051">
    <property type="entry name" value="RmlC_Cupin_sf"/>
</dbReference>